<reference evidence="1" key="1">
    <citation type="submission" date="2018-02" db="EMBL/GenBank/DDBJ databases">
        <title>Rhizophora mucronata_Transcriptome.</title>
        <authorList>
            <person name="Meera S.P."/>
            <person name="Sreeshan A."/>
            <person name="Augustine A."/>
        </authorList>
    </citation>
    <scope>NUCLEOTIDE SEQUENCE</scope>
    <source>
        <tissue evidence="1">Leaf</tissue>
    </source>
</reference>
<protein>
    <submittedName>
        <fullName evidence="1">Uncharacterized protein</fullName>
    </submittedName>
</protein>
<name>A0A2P2NSD5_RHIMU</name>
<sequence>MWIYHWNSHFTWHKNEFSACYLRNFCMDVAY</sequence>
<dbReference type="EMBL" id="GGEC01064881">
    <property type="protein sequence ID" value="MBX45365.1"/>
    <property type="molecule type" value="Transcribed_RNA"/>
</dbReference>
<proteinExistence type="predicted"/>
<accession>A0A2P2NSD5</accession>
<organism evidence="1">
    <name type="scientific">Rhizophora mucronata</name>
    <name type="common">Asiatic mangrove</name>
    <dbReference type="NCBI Taxonomy" id="61149"/>
    <lineage>
        <taxon>Eukaryota</taxon>
        <taxon>Viridiplantae</taxon>
        <taxon>Streptophyta</taxon>
        <taxon>Embryophyta</taxon>
        <taxon>Tracheophyta</taxon>
        <taxon>Spermatophyta</taxon>
        <taxon>Magnoliopsida</taxon>
        <taxon>eudicotyledons</taxon>
        <taxon>Gunneridae</taxon>
        <taxon>Pentapetalae</taxon>
        <taxon>rosids</taxon>
        <taxon>fabids</taxon>
        <taxon>Malpighiales</taxon>
        <taxon>Rhizophoraceae</taxon>
        <taxon>Rhizophora</taxon>
    </lineage>
</organism>
<evidence type="ECO:0000313" key="1">
    <source>
        <dbReference type="EMBL" id="MBX45365.1"/>
    </source>
</evidence>
<dbReference type="AlphaFoldDB" id="A0A2P2NSD5"/>